<dbReference type="GO" id="GO:0005737">
    <property type="term" value="C:cytoplasm"/>
    <property type="evidence" value="ECO:0007669"/>
    <property type="project" value="TreeGrafter"/>
</dbReference>
<keyword evidence="5" id="KW-1185">Reference proteome</keyword>
<protein>
    <recommendedName>
        <fullName evidence="3">Carbohydrate kinase FGGY C-terminal domain-containing protein</fullName>
    </recommendedName>
</protein>
<organism evidence="4 5">
    <name type="scientific">Aspergillus sergii</name>
    <dbReference type="NCBI Taxonomy" id="1034303"/>
    <lineage>
        <taxon>Eukaryota</taxon>
        <taxon>Fungi</taxon>
        <taxon>Dikarya</taxon>
        <taxon>Ascomycota</taxon>
        <taxon>Pezizomycotina</taxon>
        <taxon>Eurotiomycetes</taxon>
        <taxon>Eurotiomycetidae</taxon>
        <taxon>Eurotiales</taxon>
        <taxon>Aspergillaceae</taxon>
        <taxon>Aspergillus</taxon>
        <taxon>Aspergillus subgen. Circumdati</taxon>
    </lineage>
</organism>
<feature type="domain" description="Carbohydrate kinase FGGY C-terminal" evidence="3">
    <location>
        <begin position="6"/>
        <end position="56"/>
    </location>
</feature>
<dbReference type="Gene3D" id="3.30.420.40">
    <property type="match status" value="1"/>
</dbReference>
<proteinExistence type="predicted"/>
<dbReference type="AlphaFoldDB" id="A0A5N6XCG7"/>
<dbReference type="PANTHER" id="PTHR43435:SF4">
    <property type="entry name" value="FGGY CARBOHYDRATE KINASE DOMAIN-CONTAINING PROTEIN"/>
    <property type="match status" value="1"/>
</dbReference>
<reference evidence="5" key="1">
    <citation type="submission" date="2019-04" db="EMBL/GenBank/DDBJ databases">
        <title>Friends and foes A comparative genomics studyof 23 Aspergillus species from section Flavi.</title>
        <authorList>
            <consortium name="DOE Joint Genome Institute"/>
            <person name="Kjaerbolling I."/>
            <person name="Vesth T."/>
            <person name="Frisvad J.C."/>
            <person name="Nybo J.L."/>
            <person name="Theobald S."/>
            <person name="Kildgaard S."/>
            <person name="Isbrandt T."/>
            <person name="Kuo A."/>
            <person name="Sato A."/>
            <person name="Lyhne E.K."/>
            <person name="Kogle M.E."/>
            <person name="Wiebenga A."/>
            <person name="Kun R.S."/>
            <person name="Lubbers R.J."/>
            <person name="Makela M.R."/>
            <person name="Barry K."/>
            <person name="Chovatia M."/>
            <person name="Clum A."/>
            <person name="Daum C."/>
            <person name="Haridas S."/>
            <person name="He G."/>
            <person name="LaButti K."/>
            <person name="Lipzen A."/>
            <person name="Mondo S."/>
            <person name="Riley R."/>
            <person name="Salamov A."/>
            <person name="Simmons B.A."/>
            <person name="Magnuson J.K."/>
            <person name="Henrissat B."/>
            <person name="Mortensen U.H."/>
            <person name="Larsen T.O."/>
            <person name="Devries R.P."/>
            <person name="Grigoriev I.V."/>
            <person name="Machida M."/>
            <person name="Baker S.E."/>
            <person name="Andersen M.R."/>
        </authorList>
    </citation>
    <scope>NUCLEOTIDE SEQUENCE [LARGE SCALE GENOMIC DNA]</scope>
    <source>
        <strain evidence="5">CBS 130017</strain>
    </source>
</reference>
<name>A0A5N6XCG7_9EURO</name>
<sequence>MWDNELFVPSVWGPYYDVLFLGTYLAEGGQSATGEVIRHIVESHPAYSEAETAAKRTGVPIYDFWTTVFEGNPGRLRWHTWLYWPNTSISMATFGATGLLLQIHK</sequence>
<evidence type="ECO:0000313" key="5">
    <source>
        <dbReference type="Proteomes" id="UP000325945"/>
    </source>
</evidence>
<evidence type="ECO:0000256" key="1">
    <source>
        <dbReference type="ARBA" id="ARBA00022679"/>
    </source>
</evidence>
<dbReference type="InterPro" id="IPR018485">
    <property type="entry name" value="FGGY_C"/>
</dbReference>
<dbReference type="GO" id="GO:0019150">
    <property type="term" value="F:D-ribulokinase activity"/>
    <property type="evidence" value="ECO:0007669"/>
    <property type="project" value="TreeGrafter"/>
</dbReference>
<dbReference type="PANTHER" id="PTHR43435">
    <property type="entry name" value="RIBULOKINASE"/>
    <property type="match status" value="1"/>
</dbReference>
<evidence type="ECO:0000256" key="2">
    <source>
        <dbReference type="ARBA" id="ARBA00022777"/>
    </source>
</evidence>
<evidence type="ECO:0000259" key="3">
    <source>
        <dbReference type="Pfam" id="PF02782"/>
    </source>
</evidence>
<gene>
    <name evidence="4" type="ORF">BDV39DRAFT_201526</name>
</gene>
<evidence type="ECO:0000313" key="4">
    <source>
        <dbReference type="EMBL" id="KAE8330931.1"/>
    </source>
</evidence>
<dbReference type="EMBL" id="ML741771">
    <property type="protein sequence ID" value="KAE8330931.1"/>
    <property type="molecule type" value="Genomic_DNA"/>
</dbReference>
<dbReference type="Pfam" id="PF02782">
    <property type="entry name" value="FGGY_C"/>
    <property type="match status" value="1"/>
</dbReference>
<keyword evidence="1" id="KW-0808">Transferase</keyword>
<keyword evidence="2" id="KW-0418">Kinase</keyword>
<dbReference type="GO" id="GO:0019321">
    <property type="term" value="P:pentose metabolic process"/>
    <property type="evidence" value="ECO:0007669"/>
    <property type="project" value="TreeGrafter"/>
</dbReference>
<accession>A0A5N6XCG7</accession>
<dbReference type="Proteomes" id="UP000325945">
    <property type="component" value="Unassembled WGS sequence"/>
</dbReference>